<evidence type="ECO:0000313" key="2">
    <source>
        <dbReference type="EMBL" id="KAG5456048.1"/>
    </source>
</evidence>
<dbReference type="Proteomes" id="UP000673691">
    <property type="component" value="Unassembled WGS sequence"/>
</dbReference>
<proteinExistence type="predicted"/>
<dbReference type="Pfam" id="PF17919">
    <property type="entry name" value="RT_RNaseH_2"/>
    <property type="match status" value="1"/>
</dbReference>
<dbReference type="SUPFAM" id="SSF56672">
    <property type="entry name" value="DNA/RNA polymerases"/>
    <property type="match status" value="1"/>
</dbReference>
<protein>
    <recommendedName>
        <fullName evidence="1">Reverse transcriptase/retrotransposon-derived protein RNase H-like domain-containing protein</fullName>
    </recommendedName>
</protein>
<dbReference type="EMBL" id="JAEFCI010012371">
    <property type="protein sequence ID" value="KAG5456048.1"/>
    <property type="molecule type" value="Genomic_DNA"/>
</dbReference>
<name>A0A8H7ZN77_9FUNG</name>
<sequence length="50" mass="5355">KDAPWIWTPIHDAAVAALKEAPTTSPVLHYFKPELPTIVHSDSSAFAIGG</sequence>
<comment type="caution">
    <text evidence="2">The sequence shown here is derived from an EMBL/GenBank/DDBJ whole genome shotgun (WGS) entry which is preliminary data.</text>
</comment>
<reference evidence="2 3" key="1">
    <citation type="journal article" name="Sci. Rep.">
        <title>Genome-scale phylogenetic analyses confirm Olpidium as the closest living zoosporic fungus to the non-flagellated, terrestrial fungi.</title>
        <authorList>
            <person name="Chang Y."/>
            <person name="Rochon D."/>
            <person name="Sekimoto S."/>
            <person name="Wang Y."/>
            <person name="Chovatia M."/>
            <person name="Sandor L."/>
            <person name="Salamov A."/>
            <person name="Grigoriev I.V."/>
            <person name="Stajich J.E."/>
            <person name="Spatafora J.W."/>
        </authorList>
    </citation>
    <scope>NUCLEOTIDE SEQUENCE [LARGE SCALE GENOMIC DNA]</scope>
    <source>
        <strain evidence="2">S191</strain>
    </source>
</reference>
<accession>A0A8H7ZN77</accession>
<dbReference type="InterPro" id="IPR041577">
    <property type="entry name" value="RT_RNaseH_2"/>
</dbReference>
<dbReference type="InterPro" id="IPR043502">
    <property type="entry name" value="DNA/RNA_pol_sf"/>
</dbReference>
<dbReference type="OrthoDB" id="425619at2759"/>
<organism evidence="2 3">
    <name type="scientific">Olpidium bornovanus</name>
    <dbReference type="NCBI Taxonomy" id="278681"/>
    <lineage>
        <taxon>Eukaryota</taxon>
        <taxon>Fungi</taxon>
        <taxon>Fungi incertae sedis</taxon>
        <taxon>Olpidiomycota</taxon>
        <taxon>Olpidiomycotina</taxon>
        <taxon>Olpidiomycetes</taxon>
        <taxon>Olpidiales</taxon>
        <taxon>Olpidiaceae</taxon>
        <taxon>Olpidium</taxon>
    </lineage>
</organism>
<feature type="non-terminal residue" evidence="2">
    <location>
        <position position="1"/>
    </location>
</feature>
<feature type="domain" description="Reverse transcriptase/retrotransposon-derived protein RNase H-like" evidence="1">
    <location>
        <begin position="7"/>
        <end position="50"/>
    </location>
</feature>
<dbReference type="AlphaFoldDB" id="A0A8H7ZN77"/>
<gene>
    <name evidence="2" type="ORF">BJ554DRAFT_4321</name>
</gene>
<keyword evidence="3" id="KW-1185">Reference proteome</keyword>
<evidence type="ECO:0000259" key="1">
    <source>
        <dbReference type="Pfam" id="PF17919"/>
    </source>
</evidence>
<evidence type="ECO:0000313" key="3">
    <source>
        <dbReference type="Proteomes" id="UP000673691"/>
    </source>
</evidence>